<sequence length="82" mass="9359">MLFNNVSEKVEDLIEILGTELFEEVVKVFGGGTIYIPTYNSMIRSRKNRDIAKKFNGVNAQQLAREYGVSVNHIIRIAKDKK</sequence>
<name>A0A1M5T7A2_9FIRM</name>
<keyword evidence="3" id="KW-1185">Reference proteome</keyword>
<dbReference type="SUPFAM" id="SSF46689">
    <property type="entry name" value="Homeodomain-like"/>
    <property type="match status" value="1"/>
</dbReference>
<dbReference type="EMBL" id="FQWX01000053">
    <property type="protein sequence ID" value="SHH46647.1"/>
    <property type="molecule type" value="Genomic_DNA"/>
</dbReference>
<dbReference type="InterPro" id="IPR009057">
    <property type="entry name" value="Homeodomain-like_sf"/>
</dbReference>
<dbReference type="PANTHER" id="PTHR37812:SF1">
    <property type="entry name" value="MU-LIKE PROPHAGE FLUMU PROTEIN C"/>
    <property type="match status" value="1"/>
</dbReference>
<dbReference type="PANTHER" id="PTHR37812">
    <property type="entry name" value="MU-LIKE PROPHAGE FLUMU PROTEIN C"/>
    <property type="match status" value="1"/>
</dbReference>
<evidence type="ECO:0000313" key="2">
    <source>
        <dbReference type="EMBL" id="SHH46647.1"/>
    </source>
</evidence>
<evidence type="ECO:0000259" key="1">
    <source>
        <dbReference type="Pfam" id="PF08765"/>
    </source>
</evidence>
<reference evidence="3" key="1">
    <citation type="submission" date="2016-11" db="EMBL/GenBank/DDBJ databases">
        <authorList>
            <person name="Varghese N."/>
            <person name="Submissions S."/>
        </authorList>
    </citation>
    <scope>NUCLEOTIDE SEQUENCE [LARGE SCALE GENOMIC DNA]</scope>
    <source>
        <strain evidence="3">DSM 2635</strain>
    </source>
</reference>
<feature type="domain" description="Mor transcription activator" evidence="1">
    <location>
        <begin position="11"/>
        <end position="79"/>
    </location>
</feature>
<dbReference type="AlphaFoldDB" id="A0A1M5T7A2"/>
<evidence type="ECO:0000313" key="3">
    <source>
        <dbReference type="Proteomes" id="UP000243255"/>
    </source>
</evidence>
<proteinExistence type="predicted"/>
<protein>
    <submittedName>
        <fullName evidence="2">Mor transcription activator family protein</fullName>
    </submittedName>
</protein>
<organism evidence="2 3">
    <name type="scientific">Asaccharospora irregularis DSM 2635</name>
    <dbReference type="NCBI Taxonomy" id="1121321"/>
    <lineage>
        <taxon>Bacteria</taxon>
        <taxon>Bacillati</taxon>
        <taxon>Bacillota</taxon>
        <taxon>Clostridia</taxon>
        <taxon>Peptostreptococcales</taxon>
        <taxon>Peptostreptococcaceae</taxon>
        <taxon>Asaccharospora</taxon>
    </lineage>
</organism>
<dbReference type="Proteomes" id="UP000243255">
    <property type="component" value="Unassembled WGS sequence"/>
</dbReference>
<dbReference type="RefSeq" id="WP_073127691.1">
    <property type="nucleotide sequence ID" value="NZ_BAABCH010000068.1"/>
</dbReference>
<dbReference type="InterPro" id="IPR052411">
    <property type="entry name" value="c-mor_Regulatory_Protein"/>
</dbReference>
<gene>
    <name evidence="2" type="ORF">SAMN04488530_1539</name>
</gene>
<dbReference type="InterPro" id="IPR014875">
    <property type="entry name" value="Mor_transcription_activator"/>
</dbReference>
<dbReference type="Gene3D" id="1.10.10.60">
    <property type="entry name" value="Homeodomain-like"/>
    <property type="match status" value="1"/>
</dbReference>
<accession>A0A1M5T7A2</accession>
<dbReference type="OrthoDB" id="1753630at2"/>
<dbReference type="Pfam" id="PF08765">
    <property type="entry name" value="Mor"/>
    <property type="match status" value="1"/>
</dbReference>